<feature type="region of interest" description="Disordered" evidence="1">
    <location>
        <begin position="84"/>
        <end position="106"/>
    </location>
</feature>
<feature type="chain" id="PRO_5045252529" evidence="2">
    <location>
        <begin position="23"/>
        <end position="529"/>
    </location>
</feature>
<keyword evidence="2" id="KW-0732">Signal</keyword>
<gene>
    <name evidence="3" type="ORF">RH861_01175</name>
</gene>
<dbReference type="RefSeq" id="WP_310519396.1">
    <property type="nucleotide sequence ID" value="NZ_BAABBS010000001.1"/>
</dbReference>
<organism evidence="3 4">
    <name type="scientific">Agromyces indicus</name>
    <dbReference type="NCBI Taxonomy" id="758919"/>
    <lineage>
        <taxon>Bacteria</taxon>
        <taxon>Bacillati</taxon>
        <taxon>Actinomycetota</taxon>
        <taxon>Actinomycetes</taxon>
        <taxon>Micrococcales</taxon>
        <taxon>Microbacteriaceae</taxon>
        <taxon>Agromyces</taxon>
    </lineage>
</organism>
<name>A0ABU1FFZ4_9MICO</name>
<protein>
    <submittedName>
        <fullName evidence="3">PxKF domain-containing protein</fullName>
    </submittedName>
</protein>
<dbReference type="EMBL" id="JAVKGS010000001">
    <property type="protein sequence ID" value="MDR5690668.1"/>
    <property type="molecule type" value="Genomic_DNA"/>
</dbReference>
<sequence>MTIAAAFVAGAMMLAGGGIAYADTLVAEDELLAGPNLQLGTVDCGQGLSATIDLKLRRQGNTPGGGGTDSPVFANSTAVSITKTSQSNVSASDPSPSTITTPSNWVTSSTNTMSDAATSTITVDTTTAGSFTGTVSYRASGTNTKGGTHTDTVTLSVRWAVNSCTQPDTTAPVVTLTCPTDEVMLDSTASATWSATDETGFPSGAVTSGSVPLDTSTYGAATASVPAGLVTDAAGNPSAAQSCGYFVTEDIPPVVQVTCPTGEILIGAEVYGNWTATDEGGSGLKTAASGQILAPTTAYGSATLVVPAGTAEDNAGNTSAETSCEYFVTEKTPPVVQLSCPVGPFLLGEAVPDAQWTAYDPSPGSGLAGADSGSIAVSTSSVGAKTLTVPAGAVSDIAGNTSLASNECEYSVVYDFTGFFRPVDMGNVVNSVKAGSAVPIKFSLGGDQGLGILDGAPTLKWIACSAGATVDPIEVTVSTAGGSSLSYDPLTNQYNYVWKTDKNWAGKCGTLQVKLIDGTTHTADFKLLK</sequence>
<reference evidence="4" key="1">
    <citation type="submission" date="2023-07" db="EMBL/GenBank/DDBJ databases">
        <title>Description of three actinobacteria isolated from air of manufacturing shop in a pharmaceutical factory.</title>
        <authorList>
            <person name="Zhang D.-F."/>
        </authorList>
    </citation>
    <scope>NUCLEOTIDE SEQUENCE [LARGE SCALE GENOMIC DNA]</scope>
    <source>
        <strain evidence="4">CCTCC AB 2011122</strain>
    </source>
</reference>
<feature type="signal peptide" evidence="2">
    <location>
        <begin position="1"/>
        <end position="22"/>
    </location>
</feature>
<feature type="compositionally biased region" description="Low complexity" evidence="1">
    <location>
        <begin position="90"/>
        <end position="103"/>
    </location>
</feature>
<proteinExistence type="predicted"/>
<dbReference type="Proteomes" id="UP001260072">
    <property type="component" value="Unassembled WGS sequence"/>
</dbReference>
<evidence type="ECO:0000256" key="1">
    <source>
        <dbReference type="SAM" id="MobiDB-lite"/>
    </source>
</evidence>
<accession>A0ABU1FFZ4</accession>
<evidence type="ECO:0000256" key="2">
    <source>
        <dbReference type="SAM" id="SignalP"/>
    </source>
</evidence>
<comment type="caution">
    <text evidence="3">The sequence shown here is derived from an EMBL/GenBank/DDBJ whole genome shotgun (WGS) entry which is preliminary data.</text>
</comment>
<evidence type="ECO:0000313" key="4">
    <source>
        <dbReference type="Proteomes" id="UP001260072"/>
    </source>
</evidence>
<keyword evidence="4" id="KW-1185">Reference proteome</keyword>
<dbReference type="NCBIfam" id="NF038114">
    <property type="entry name" value="rightmost"/>
    <property type="match status" value="1"/>
</dbReference>
<evidence type="ECO:0000313" key="3">
    <source>
        <dbReference type="EMBL" id="MDR5690668.1"/>
    </source>
</evidence>